<keyword evidence="2" id="KW-0255">Endonuclease</keyword>
<reference evidence="3" key="1">
    <citation type="submission" date="2014-09" db="EMBL/GenBank/DDBJ databases">
        <authorList>
            <person name="Sharma Rahul"/>
            <person name="Thines Marco"/>
        </authorList>
    </citation>
    <scope>NUCLEOTIDE SEQUENCE [LARGE SCALE GENOMIC DNA]</scope>
</reference>
<dbReference type="Pfam" id="PF03184">
    <property type="entry name" value="DDE_1"/>
    <property type="match status" value="1"/>
</dbReference>
<keyword evidence="2" id="KW-0540">Nuclease</keyword>
<organism evidence="2 3">
    <name type="scientific">Plasmopara halstedii</name>
    <name type="common">Downy mildew of sunflower</name>
    <dbReference type="NCBI Taxonomy" id="4781"/>
    <lineage>
        <taxon>Eukaryota</taxon>
        <taxon>Sar</taxon>
        <taxon>Stramenopiles</taxon>
        <taxon>Oomycota</taxon>
        <taxon>Peronosporomycetes</taxon>
        <taxon>Peronosporales</taxon>
        <taxon>Peronosporaceae</taxon>
        <taxon>Plasmopara</taxon>
    </lineage>
</organism>
<name>A0A0P1B007_PLAHL</name>
<dbReference type="AlphaFoldDB" id="A0A0P1B007"/>
<dbReference type="Proteomes" id="UP000054928">
    <property type="component" value="Unassembled WGS sequence"/>
</dbReference>
<dbReference type="GO" id="GO:0003676">
    <property type="term" value="F:nucleic acid binding"/>
    <property type="evidence" value="ECO:0007669"/>
    <property type="project" value="InterPro"/>
</dbReference>
<feature type="domain" description="DDE-1" evidence="1">
    <location>
        <begin position="2"/>
        <end position="62"/>
    </location>
</feature>
<dbReference type="GO" id="GO:0004519">
    <property type="term" value="F:endonuclease activity"/>
    <property type="evidence" value="ECO:0007669"/>
    <property type="project" value="UniProtKB-KW"/>
</dbReference>
<proteinExistence type="predicted"/>
<dbReference type="GeneID" id="36398919"/>
<dbReference type="RefSeq" id="XP_024583585.1">
    <property type="nucleotide sequence ID" value="XM_024718159.1"/>
</dbReference>
<evidence type="ECO:0000313" key="2">
    <source>
        <dbReference type="EMBL" id="CEG47216.1"/>
    </source>
</evidence>
<evidence type="ECO:0000313" key="3">
    <source>
        <dbReference type="Proteomes" id="UP000054928"/>
    </source>
</evidence>
<sequence length="125" mass="14043">MTSLIQPLDVGKQNARYRRKLVRCLLDAMHAGVNRKLNVSEVVQFAIATWEEVPAQVLRNCWLPCNIVDASTMARLRQKNDYGLVSDASVEEDLAGLMKDMYVTDGVDAYIDADSAEPVEWAPRM</sequence>
<protein>
    <submittedName>
        <fullName evidence="2">DDE superfamily endonuclease, CENP-B-like</fullName>
    </submittedName>
</protein>
<dbReference type="InterPro" id="IPR004875">
    <property type="entry name" value="DDE_SF_endonuclease_dom"/>
</dbReference>
<keyword evidence="2" id="KW-0378">Hydrolase</keyword>
<accession>A0A0P1B007</accession>
<dbReference type="OMA" id="AIHIRID"/>
<dbReference type="OrthoDB" id="6507469at2759"/>
<keyword evidence="3" id="KW-1185">Reference proteome</keyword>
<evidence type="ECO:0000259" key="1">
    <source>
        <dbReference type="Pfam" id="PF03184"/>
    </source>
</evidence>
<dbReference type="EMBL" id="CCYD01002371">
    <property type="protein sequence ID" value="CEG47216.1"/>
    <property type="molecule type" value="Genomic_DNA"/>
</dbReference>